<feature type="transmembrane region" description="Helical" evidence="1">
    <location>
        <begin position="78"/>
        <end position="97"/>
    </location>
</feature>
<dbReference type="InterPro" id="IPR007065">
    <property type="entry name" value="HPP"/>
</dbReference>
<keyword evidence="1" id="KW-1133">Transmembrane helix</keyword>
<dbReference type="InterPro" id="IPR058581">
    <property type="entry name" value="TM_HPP"/>
</dbReference>
<organism evidence="3 4">
    <name type="scientific">Mesorhizobium liriopis</name>
    <dbReference type="NCBI Taxonomy" id="2953882"/>
    <lineage>
        <taxon>Bacteria</taxon>
        <taxon>Pseudomonadati</taxon>
        <taxon>Pseudomonadota</taxon>
        <taxon>Alphaproteobacteria</taxon>
        <taxon>Hyphomicrobiales</taxon>
        <taxon>Phyllobacteriaceae</taxon>
        <taxon>Mesorhizobium</taxon>
    </lineage>
</organism>
<accession>A0ABT1C3Q3</accession>
<dbReference type="PANTHER" id="PTHR33741:SF5">
    <property type="entry name" value="TRANSMEMBRANE PROTEIN DDB_G0269096-RELATED"/>
    <property type="match status" value="1"/>
</dbReference>
<evidence type="ECO:0000313" key="4">
    <source>
        <dbReference type="Proteomes" id="UP001205906"/>
    </source>
</evidence>
<dbReference type="Proteomes" id="UP001205906">
    <property type="component" value="Unassembled WGS sequence"/>
</dbReference>
<evidence type="ECO:0000256" key="1">
    <source>
        <dbReference type="SAM" id="Phobius"/>
    </source>
</evidence>
<feature type="transmembrane region" description="Helical" evidence="1">
    <location>
        <begin position="103"/>
        <end position="119"/>
    </location>
</feature>
<feature type="transmembrane region" description="Helical" evidence="1">
    <location>
        <begin position="20"/>
        <end position="41"/>
    </location>
</feature>
<feature type="transmembrane region" description="Helical" evidence="1">
    <location>
        <begin position="47"/>
        <end position="71"/>
    </location>
</feature>
<dbReference type="Pfam" id="PF04982">
    <property type="entry name" value="TM_HPP"/>
    <property type="match status" value="1"/>
</dbReference>
<evidence type="ECO:0000259" key="2">
    <source>
        <dbReference type="Pfam" id="PF04982"/>
    </source>
</evidence>
<sequence>MIQRPIFAPILAGATLPDRLFACLGAAVGIAVTALAAWGFFTLVPDLALASLPLVVAPMGASAVLVFAVPASPLAQPWPVIGGNVISAVVGVTVAHWVPNMPLAAGLAVGLAILAMSLSRSLHPPGGAAALTAVIGGPAVFAAGYEFPFLPIGLNALVLVAAGLIYHRFSGHSYPHRPVPAAGHVIPASSLIPHPEDIDKALEDLGESFDVSREDLDLLFAQVERHAAARRGSVRA</sequence>
<comment type="caution">
    <text evidence="3">The sequence shown here is derived from an EMBL/GenBank/DDBJ whole genome shotgun (WGS) entry which is preliminary data.</text>
</comment>
<proteinExistence type="predicted"/>
<feature type="domain" description="HPP transmembrane region" evidence="2">
    <location>
        <begin position="16"/>
        <end position="175"/>
    </location>
</feature>
<gene>
    <name evidence="3" type="ORF">NGM99_06560</name>
</gene>
<protein>
    <submittedName>
        <fullName evidence="3">HPP family protein</fullName>
    </submittedName>
</protein>
<dbReference type="PANTHER" id="PTHR33741">
    <property type="entry name" value="TRANSMEMBRANE PROTEIN DDB_G0269096-RELATED"/>
    <property type="match status" value="1"/>
</dbReference>
<dbReference type="RefSeq" id="WP_252817290.1">
    <property type="nucleotide sequence ID" value="NZ_JAMXQS010000003.1"/>
</dbReference>
<dbReference type="EMBL" id="JAMXQS010000003">
    <property type="protein sequence ID" value="MCO6049450.1"/>
    <property type="molecule type" value="Genomic_DNA"/>
</dbReference>
<keyword evidence="1" id="KW-0812">Transmembrane</keyword>
<feature type="transmembrane region" description="Helical" evidence="1">
    <location>
        <begin position="126"/>
        <end position="143"/>
    </location>
</feature>
<keyword evidence="4" id="KW-1185">Reference proteome</keyword>
<reference evidence="3 4" key="1">
    <citation type="submission" date="2022-06" db="EMBL/GenBank/DDBJ databases">
        <title>Mesorhizobium sp. strain RP14 Genome sequencing and assembly.</title>
        <authorList>
            <person name="Kim I."/>
        </authorList>
    </citation>
    <scope>NUCLEOTIDE SEQUENCE [LARGE SCALE GENOMIC DNA]</scope>
    <source>
        <strain evidence="4">RP14(2022)</strain>
    </source>
</reference>
<name>A0ABT1C3Q3_9HYPH</name>
<keyword evidence="1" id="KW-0472">Membrane</keyword>
<feature type="transmembrane region" description="Helical" evidence="1">
    <location>
        <begin position="149"/>
        <end position="167"/>
    </location>
</feature>
<evidence type="ECO:0000313" key="3">
    <source>
        <dbReference type="EMBL" id="MCO6049450.1"/>
    </source>
</evidence>